<keyword evidence="10" id="KW-1185">Reference proteome</keyword>
<evidence type="ECO:0000313" key="9">
    <source>
        <dbReference type="EMBL" id="KAG7340509.1"/>
    </source>
</evidence>
<dbReference type="InterPro" id="IPR001494">
    <property type="entry name" value="Importin-beta_N"/>
</dbReference>
<evidence type="ECO:0000256" key="2">
    <source>
        <dbReference type="ARBA" id="ARBA00010907"/>
    </source>
</evidence>
<comment type="similarity">
    <text evidence="2">Belongs to the importin beta family. Importin beta-1 subfamily.</text>
</comment>
<evidence type="ECO:0000313" key="8">
    <source>
        <dbReference type="EMBL" id="KAG7340508.1"/>
    </source>
</evidence>
<dbReference type="Pfam" id="PF25574">
    <property type="entry name" value="TPR_IMB1"/>
    <property type="match status" value="1"/>
</dbReference>
<evidence type="ECO:0000256" key="3">
    <source>
        <dbReference type="ARBA" id="ARBA00022448"/>
    </source>
</evidence>
<keyword evidence="6" id="KW-0653">Protein transport</keyword>
<sequence>MAAPYDTQLEQLLLSAAAGDKNAEQQFNHAQEQNFLGSLQSLVNIFVADGANPMARQLGGLMIKNSFFAKSEEVAKINQKRWEQLDVAARDSIKNPLLQALRNPERVVSHTAAQAAAEIAAIELPYEEWPAFLPSLLENVRDPKYPDSVKAASLECLGYSCDRIATLDKVVDEKTTDGMLNVIIDGISANRPNQVRLAAAAALRNSLGFAEKNMEKPEECTAIMNAIMEATRSQDPQVRMMAYEAIVQVAVLYYGKLQEFMTNLYQLTTATIQSDTEDNVVKSAIEFWTSLCEVEQDLIDEAQDLQARGLQPETTCMQYVAAATTHLVPILVTTLTKQEENADEDEFTVHMAGQLCLTNIAQTVEDVIVPVLVPFIQQNIQSPEWRLRDAAIMAFISELEGPSQATIGPYVQQSVPILLPLLNDENEIVRDSAAHCISRICLLHVQYIPGELFPAVMQALDAKIKEGSPKVASQAASAIFNLAQAFRSTEEQETNILSQYMQGLLTSLLTSADRPDGDESNLRVACMEAISELISVAAQDVRPMLSGALPEFLSRFEQTFNMSVLSPEEKNRRDQIQGLLCAVIQSLYRQLDKPTVAPHTDRAMYCLMQVLSNKSSNIQEECFSAISAIADVIEADFATYMDQLTPLLLAGLKNFSAYQVCIVAVGTVGDISRNIEGRIQPYCDSIMAVLIECLKDQSIHRSVKPPVLSCFGDIAMAIGGAFQPYLQLSMMMLMQAGSTKVENVDDDIIDYLNMLRESVLEAYVGIIQGLRDGNVLQEFGQYVGPVLHFLSDIAQDPHRDDYVLSKAVGLLGDIAMTMTPILPQLKTELNQPFAAEIVREAISSADHSTVETAQWASQILNQAINSS</sequence>
<evidence type="ECO:0000256" key="1">
    <source>
        <dbReference type="ARBA" id="ARBA00004496"/>
    </source>
</evidence>
<proteinExistence type="inferred from homology"/>
<gene>
    <name evidence="8" type="ORF">IV203_024051</name>
    <name evidence="9" type="ORF">IV203_024052</name>
</gene>
<dbReference type="OrthoDB" id="10263328at2759"/>
<dbReference type="AlphaFoldDB" id="A0A9K3KBY7"/>
<dbReference type="EMBL" id="JAGRRH010000027">
    <property type="protein sequence ID" value="KAG7340508.1"/>
    <property type="molecule type" value="Genomic_DNA"/>
</dbReference>
<reference evidence="9" key="1">
    <citation type="journal article" date="2021" name="Sci. Rep.">
        <title>Diploid genomic architecture of Nitzschia inconspicua, an elite biomass production diatom.</title>
        <authorList>
            <person name="Oliver A."/>
            <person name="Podell S."/>
            <person name="Pinowska A."/>
            <person name="Traller J.C."/>
            <person name="Smith S.R."/>
            <person name="McClure R."/>
            <person name="Beliaev A."/>
            <person name="Bohutskyi P."/>
            <person name="Hill E.A."/>
            <person name="Rabines A."/>
            <person name="Zheng H."/>
            <person name="Allen L.Z."/>
            <person name="Kuo A."/>
            <person name="Grigoriev I.V."/>
            <person name="Allen A.E."/>
            <person name="Hazlebeck D."/>
            <person name="Allen E.E."/>
        </authorList>
    </citation>
    <scope>NUCLEOTIDE SEQUENCE</scope>
    <source>
        <strain evidence="9">Hildebrandi</strain>
    </source>
</reference>
<dbReference type="SMART" id="SM00913">
    <property type="entry name" value="IBN_N"/>
    <property type="match status" value="1"/>
</dbReference>
<dbReference type="EMBL" id="JAGRRH010000027">
    <property type="protein sequence ID" value="KAG7340509.1"/>
    <property type="molecule type" value="Genomic_DNA"/>
</dbReference>
<dbReference type="FunFam" id="1.25.10.10:FF:000027">
    <property type="entry name" value="Importin subunit beta-1"/>
    <property type="match status" value="1"/>
</dbReference>
<name>A0A9K3KBY7_9STRA</name>
<dbReference type="GO" id="GO:0006606">
    <property type="term" value="P:protein import into nucleus"/>
    <property type="evidence" value="ECO:0007669"/>
    <property type="project" value="InterPro"/>
</dbReference>
<dbReference type="Pfam" id="PF13513">
    <property type="entry name" value="HEAT_EZ"/>
    <property type="match status" value="1"/>
</dbReference>
<evidence type="ECO:0000259" key="7">
    <source>
        <dbReference type="PROSITE" id="PS50166"/>
    </source>
</evidence>
<accession>A0A9K3KBY7</accession>
<keyword evidence="4" id="KW-0963">Cytoplasm</keyword>
<dbReference type="PANTHER" id="PTHR10527">
    <property type="entry name" value="IMPORTIN BETA"/>
    <property type="match status" value="1"/>
</dbReference>
<evidence type="ECO:0000256" key="5">
    <source>
        <dbReference type="ARBA" id="ARBA00022737"/>
    </source>
</evidence>
<dbReference type="Pfam" id="PF03810">
    <property type="entry name" value="IBN_N"/>
    <property type="match status" value="1"/>
</dbReference>
<keyword evidence="5" id="KW-0677">Repeat</keyword>
<dbReference type="GO" id="GO:0005737">
    <property type="term" value="C:cytoplasm"/>
    <property type="evidence" value="ECO:0007669"/>
    <property type="project" value="UniProtKB-SubCell"/>
</dbReference>
<evidence type="ECO:0000256" key="4">
    <source>
        <dbReference type="ARBA" id="ARBA00022490"/>
    </source>
</evidence>
<feature type="domain" description="Importin N-terminal" evidence="7">
    <location>
        <begin position="23"/>
        <end position="103"/>
    </location>
</feature>
<dbReference type="Proteomes" id="UP000693970">
    <property type="component" value="Unassembled WGS sequence"/>
</dbReference>
<dbReference type="InterPro" id="IPR058584">
    <property type="entry name" value="IMB1_TNPO1-like_TPR"/>
</dbReference>
<dbReference type="PROSITE" id="PS50166">
    <property type="entry name" value="IMPORTIN_B_NT"/>
    <property type="match status" value="1"/>
</dbReference>
<keyword evidence="3" id="KW-0813">Transport</keyword>
<reference evidence="9" key="2">
    <citation type="submission" date="2021-04" db="EMBL/GenBank/DDBJ databases">
        <authorList>
            <person name="Podell S."/>
        </authorList>
    </citation>
    <scope>NUCLEOTIDE SEQUENCE</scope>
    <source>
        <strain evidence="9">Hildebrandi</strain>
    </source>
</reference>
<evidence type="ECO:0000256" key="6">
    <source>
        <dbReference type="ARBA" id="ARBA00022927"/>
    </source>
</evidence>
<dbReference type="InterPro" id="IPR040122">
    <property type="entry name" value="Importin_beta"/>
</dbReference>
<organism evidence="9 10">
    <name type="scientific">Nitzschia inconspicua</name>
    <dbReference type="NCBI Taxonomy" id="303405"/>
    <lineage>
        <taxon>Eukaryota</taxon>
        <taxon>Sar</taxon>
        <taxon>Stramenopiles</taxon>
        <taxon>Ochrophyta</taxon>
        <taxon>Bacillariophyta</taxon>
        <taxon>Bacillariophyceae</taxon>
        <taxon>Bacillariophycidae</taxon>
        <taxon>Bacillariales</taxon>
        <taxon>Bacillariaceae</taxon>
        <taxon>Nitzschia</taxon>
    </lineage>
</organism>
<dbReference type="GO" id="GO:0031267">
    <property type="term" value="F:small GTPase binding"/>
    <property type="evidence" value="ECO:0007669"/>
    <property type="project" value="InterPro"/>
</dbReference>
<protein>
    <submittedName>
        <fullName evidence="9">Heat repeat-containing protein</fullName>
    </submittedName>
</protein>
<evidence type="ECO:0000313" key="10">
    <source>
        <dbReference type="Proteomes" id="UP000693970"/>
    </source>
</evidence>
<comment type="subcellular location">
    <subcellularLocation>
        <location evidence="1">Cytoplasm</location>
    </subcellularLocation>
</comment>
<comment type="caution">
    <text evidence="9">The sequence shown here is derived from an EMBL/GenBank/DDBJ whole genome shotgun (WGS) entry which is preliminary data.</text>
</comment>